<dbReference type="PANTHER" id="PTHR24346">
    <property type="entry name" value="MAP/MICROTUBULE AFFINITY-REGULATING KINASE"/>
    <property type="match status" value="1"/>
</dbReference>
<dbReference type="Proteomes" id="UP001642464">
    <property type="component" value="Unassembled WGS sequence"/>
</dbReference>
<evidence type="ECO:0000313" key="5">
    <source>
        <dbReference type="Proteomes" id="UP001642464"/>
    </source>
</evidence>
<dbReference type="Gene3D" id="1.10.510.10">
    <property type="entry name" value="Transferase(Phosphotransferase) domain 1"/>
    <property type="match status" value="1"/>
</dbReference>
<dbReference type="EMBL" id="CAXAMM010007447">
    <property type="protein sequence ID" value="CAK9014251.1"/>
    <property type="molecule type" value="Genomic_DNA"/>
</dbReference>
<comment type="caution">
    <text evidence="4">The sequence shown here is derived from an EMBL/GenBank/DDBJ whole genome shotgun (WGS) entry which is preliminary data.</text>
</comment>
<dbReference type="PROSITE" id="PS50011">
    <property type="entry name" value="PROTEIN_KINASE_DOM"/>
    <property type="match status" value="1"/>
</dbReference>
<dbReference type="PANTHER" id="PTHR24346:SF30">
    <property type="entry name" value="MATERNAL EMBRYONIC LEUCINE ZIPPER KINASE"/>
    <property type="match status" value="1"/>
</dbReference>
<dbReference type="Pfam" id="PF00069">
    <property type="entry name" value="Pkinase"/>
    <property type="match status" value="1"/>
</dbReference>
<evidence type="ECO:0000313" key="4">
    <source>
        <dbReference type="EMBL" id="CAK9014251.1"/>
    </source>
</evidence>
<keyword evidence="4" id="KW-0418">Kinase</keyword>
<evidence type="ECO:0000256" key="2">
    <source>
        <dbReference type="ARBA" id="ARBA00022840"/>
    </source>
</evidence>
<dbReference type="PROSITE" id="PS00108">
    <property type="entry name" value="PROTEIN_KINASE_ST"/>
    <property type="match status" value="1"/>
</dbReference>
<evidence type="ECO:0000256" key="1">
    <source>
        <dbReference type="ARBA" id="ARBA00022741"/>
    </source>
</evidence>
<keyword evidence="1" id="KW-0547">Nucleotide-binding</keyword>
<name>A0ABP0JIM5_9DINO</name>
<sequence length="171" mass="19243">MNKAFIGIGLDSRHDLFKQLLEGLDHIHKKLVVHRDIKLENLLLDPFGCVKIADFGVAAAYIAPEILQDAGYDGFPVDVWSSGIALYAMLCGRLPFKGKSMSELKRCILRGRYQCPEHLSAAAQQVIASMLILEPRSRATVKILLSHNFLQEGHSDCFCIFCPFQWILDIR</sequence>
<organism evidence="4 5">
    <name type="scientific">Durusdinium trenchii</name>
    <dbReference type="NCBI Taxonomy" id="1381693"/>
    <lineage>
        <taxon>Eukaryota</taxon>
        <taxon>Sar</taxon>
        <taxon>Alveolata</taxon>
        <taxon>Dinophyceae</taxon>
        <taxon>Suessiales</taxon>
        <taxon>Symbiodiniaceae</taxon>
        <taxon>Durusdinium</taxon>
    </lineage>
</organism>
<keyword evidence="2" id="KW-0067">ATP-binding</keyword>
<accession>A0ABP0JIM5</accession>
<proteinExistence type="predicted"/>
<dbReference type="InterPro" id="IPR011009">
    <property type="entry name" value="Kinase-like_dom_sf"/>
</dbReference>
<dbReference type="InterPro" id="IPR000719">
    <property type="entry name" value="Prot_kinase_dom"/>
</dbReference>
<reference evidence="4 5" key="1">
    <citation type="submission" date="2024-02" db="EMBL/GenBank/DDBJ databases">
        <authorList>
            <person name="Chen Y."/>
            <person name="Shah S."/>
            <person name="Dougan E. K."/>
            <person name="Thang M."/>
            <person name="Chan C."/>
        </authorList>
    </citation>
    <scope>NUCLEOTIDE SEQUENCE [LARGE SCALE GENOMIC DNA]</scope>
</reference>
<keyword evidence="4" id="KW-0808">Transferase</keyword>
<keyword evidence="5" id="KW-1185">Reference proteome</keyword>
<protein>
    <submittedName>
        <fullName evidence="4">Serine/threonine-protein kinase MARK2 (ELKL motif kinase 1) (EMK-1) (MAP/microtubule affinity-regulating kinase 2) (PAR1 homolog) (PAR1 homolog b) (Par-1b) (Par1b)</fullName>
    </submittedName>
</protein>
<dbReference type="SUPFAM" id="SSF56112">
    <property type="entry name" value="Protein kinase-like (PK-like)"/>
    <property type="match status" value="1"/>
</dbReference>
<gene>
    <name evidence="4" type="ORF">SCF082_LOCUS12268</name>
</gene>
<evidence type="ECO:0000259" key="3">
    <source>
        <dbReference type="PROSITE" id="PS50011"/>
    </source>
</evidence>
<feature type="domain" description="Protein kinase" evidence="3">
    <location>
        <begin position="1"/>
        <end position="150"/>
    </location>
</feature>
<dbReference type="GO" id="GO:0016301">
    <property type="term" value="F:kinase activity"/>
    <property type="evidence" value="ECO:0007669"/>
    <property type="project" value="UniProtKB-KW"/>
</dbReference>
<dbReference type="SMART" id="SM00220">
    <property type="entry name" value="S_TKc"/>
    <property type="match status" value="1"/>
</dbReference>
<dbReference type="InterPro" id="IPR008271">
    <property type="entry name" value="Ser/Thr_kinase_AS"/>
</dbReference>